<dbReference type="EMBL" id="JABFAB010000003">
    <property type="protein sequence ID" value="MBA0644764.1"/>
    <property type="molecule type" value="Genomic_DNA"/>
</dbReference>
<name>A0A7J8U398_9ROSI</name>
<dbReference type="AlphaFoldDB" id="A0A7J8U398"/>
<proteinExistence type="predicted"/>
<dbReference type="OrthoDB" id="998142at2759"/>
<evidence type="ECO:0000313" key="1">
    <source>
        <dbReference type="EMBL" id="MBA0644764.1"/>
    </source>
</evidence>
<gene>
    <name evidence="1" type="ORF">Goklo_028883</name>
</gene>
<reference evidence="1 2" key="1">
    <citation type="journal article" date="2019" name="Genome Biol. Evol.">
        <title>Insights into the evolution of the New World diploid cottons (Gossypium, subgenus Houzingenia) based on genome sequencing.</title>
        <authorList>
            <person name="Grover C.E."/>
            <person name="Arick M.A. 2nd"/>
            <person name="Thrash A."/>
            <person name="Conover J.L."/>
            <person name="Sanders W.S."/>
            <person name="Peterson D.G."/>
            <person name="Frelichowski J.E."/>
            <person name="Scheffler J.A."/>
            <person name="Scheffler B.E."/>
            <person name="Wendel J.F."/>
        </authorList>
    </citation>
    <scope>NUCLEOTIDE SEQUENCE [LARGE SCALE GENOMIC DNA]</scope>
    <source>
        <strain evidence="1">57</strain>
        <tissue evidence="1">Leaf</tissue>
    </source>
</reference>
<organism evidence="1 2">
    <name type="scientific">Gossypium klotzschianum</name>
    <dbReference type="NCBI Taxonomy" id="34286"/>
    <lineage>
        <taxon>Eukaryota</taxon>
        <taxon>Viridiplantae</taxon>
        <taxon>Streptophyta</taxon>
        <taxon>Embryophyta</taxon>
        <taxon>Tracheophyta</taxon>
        <taxon>Spermatophyta</taxon>
        <taxon>Magnoliopsida</taxon>
        <taxon>eudicotyledons</taxon>
        <taxon>Gunneridae</taxon>
        <taxon>Pentapetalae</taxon>
        <taxon>rosids</taxon>
        <taxon>malvids</taxon>
        <taxon>Malvales</taxon>
        <taxon>Malvaceae</taxon>
        <taxon>Malvoideae</taxon>
        <taxon>Gossypium</taxon>
    </lineage>
</organism>
<dbReference type="Proteomes" id="UP000593573">
    <property type="component" value="Unassembled WGS sequence"/>
</dbReference>
<evidence type="ECO:0000313" key="2">
    <source>
        <dbReference type="Proteomes" id="UP000593573"/>
    </source>
</evidence>
<keyword evidence="2" id="KW-1185">Reference proteome</keyword>
<protein>
    <recommendedName>
        <fullName evidence="3">RNase H type-1 domain-containing protein</fullName>
    </recommendedName>
</protein>
<accession>A0A7J8U398</accession>
<evidence type="ECO:0008006" key="3">
    <source>
        <dbReference type="Google" id="ProtNLM"/>
    </source>
</evidence>
<comment type="caution">
    <text evidence="1">The sequence shown here is derived from an EMBL/GenBank/DDBJ whole genome shotgun (WGS) entry which is preliminary data.</text>
</comment>
<sequence>MGIIACGGGVIEGLRLTWWNGQRKVIIELDNIDVVNMLIYSAKVGEHNLGWEAHTYMKKE</sequence>